<proteinExistence type="predicted"/>
<keyword evidence="3" id="KW-1185">Reference proteome</keyword>
<feature type="compositionally biased region" description="Basic and acidic residues" evidence="1">
    <location>
        <begin position="94"/>
        <end position="104"/>
    </location>
</feature>
<dbReference type="Proteomes" id="UP000094526">
    <property type="component" value="Unassembled WGS sequence"/>
</dbReference>
<evidence type="ECO:0000256" key="1">
    <source>
        <dbReference type="SAM" id="MobiDB-lite"/>
    </source>
</evidence>
<dbReference type="AlphaFoldDB" id="A0A1C1CVR8"/>
<protein>
    <submittedName>
        <fullName evidence="2">Uncharacterized protein</fullName>
    </submittedName>
</protein>
<evidence type="ECO:0000313" key="3">
    <source>
        <dbReference type="Proteomes" id="UP000094526"/>
    </source>
</evidence>
<name>A0A1C1CVR8_9EURO</name>
<accession>A0A1C1CVR8</accession>
<dbReference type="VEuPathDB" id="FungiDB:CLCR_10983"/>
<feature type="region of interest" description="Disordered" evidence="1">
    <location>
        <begin position="66"/>
        <end position="104"/>
    </location>
</feature>
<comment type="caution">
    <text evidence="2">The sequence shown here is derived from an EMBL/GenBank/DDBJ whole genome shotgun (WGS) entry which is preliminary data.</text>
</comment>
<reference evidence="3" key="1">
    <citation type="submission" date="2015-07" db="EMBL/GenBank/DDBJ databases">
        <authorList>
            <person name="Teixeira M.M."/>
            <person name="Souza R.C."/>
            <person name="Almeida L.G."/>
            <person name="Vicente V.A."/>
            <person name="de Hoog S."/>
            <person name="Bocca A.L."/>
            <person name="de Almeida S.R."/>
            <person name="Vasconcelos A.T."/>
            <person name="Felipe M.S."/>
        </authorList>
    </citation>
    <scope>NUCLEOTIDE SEQUENCE [LARGE SCALE GENOMIC DNA]</scope>
    <source>
        <strain evidence="3">KSF</strain>
    </source>
</reference>
<gene>
    <name evidence="2" type="ORF">CLCR_10983</name>
</gene>
<dbReference type="EMBL" id="LGRB01000008">
    <property type="protein sequence ID" value="OCT52579.1"/>
    <property type="molecule type" value="Genomic_DNA"/>
</dbReference>
<organism evidence="2 3">
    <name type="scientific">Cladophialophora carrionii</name>
    <dbReference type="NCBI Taxonomy" id="86049"/>
    <lineage>
        <taxon>Eukaryota</taxon>
        <taxon>Fungi</taxon>
        <taxon>Dikarya</taxon>
        <taxon>Ascomycota</taxon>
        <taxon>Pezizomycotina</taxon>
        <taxon>Eurotiomycetes</taxon>
        <taxon>Chaetothyriomycetidae</taxon>
        <taxon>Chaetothyriales</taxon>
        <taxon>Herpotrichiellaceae</taxon>
        <taxon>Cladophialophora</taxon>
    </lineage>
</organism>
<sequence>MPRLEACARVAYVEAPVCTRRVRSSSGLSVSRARVASHASVTLRAQRAERVKALVSHVFHAFDRRPGGCEEAGESAPSGPPQAGADGSGPAAQQRREMREGAVRRDVAVDGMRVDDDGCNIRFGVARWAES</sequence>
<evidence type="ECO:0000313" key="2">
    <source>
        <dbReference type="EMBL" id="OCT52579.1"/>
    </source>
</evidence>